<dbReference type="InterPro" id="IPR036871">
    <property type="entry name" value="PX_dom_sf"/>
</dbReference>
<feature type="region of interest" description="Disordered" evidence="1">
    <location>
        <begin position="36"/>
        <end position="92"/>
    </location>
</feature>
<dbReference type="SUPFAM" id="SSF64268">
    <property type="entry name" value="PX domain"/>
    <property type="match status" value="1"/>
</dbReference>
<sequence length="456" mass="50779">MDDPTATGQLRYLNDSFIRGSLTRQEYDELLPFLTSPSMSSSALEPDVPVQRPSETTTPATTPLRPSRSVHFADSVPPPEPMETSSSSQILASPSRILASPSAASSRLELRCSVCGTSNDAMVTSRCDACDSHLIMTDEQWAARRGRGRRASWPGVTAHAPSRGTLTMANDGRLVIYDGFFSCVLLDTQVVSMEQGGTCQVFVMCCTWQPQRPNERRGLPSHATWYVSQRFSHFEKLHKALKRRSERLTKALLPPFPAKYYLKDRREKRKQGLAVYMPRLLEVCANLPSAQQMPELDEFLDIPRQVQYFYSQRSHADRRAASAPPARLSFQSTASPMDEVELGEAEVAVRLLARAVWNARGDVRGDRTVQHHLDVCIRLAPSLQRSADLDNPFTDADLIPRAMQCQEDLQQAVAMFNDALLAAPGTAMQQQQQVQPTRHVQAQQPFTRNIVPASAA</sequence>
<dbReference type="Proteomes" id="UP001162031">
    <property type="component" value="Unassembled WGS sequence"/>
</dbReference>
<protein>
    <recommendedName>
        <fullName evidence="2">PX domain-containing protein</fullName>
    </recommendedName>
</protein>
<comment type="caution">
    <text evidence="3">The sequence shown here is derived from an EMBL/GenBank/DDBJ whole genome shotgun (WGS) entry which is preliminary data.</text>
</comment>
<evidence type="ECO:0000313" key="4">
    <source>
        <dbReference type="Proteomes" id="UP001162031"/>
    </source>
</evidence>
<reference evidence="3" key="1">
    <citation type="submission" date="2022-12" db="EMBL/GenBank/DDBJ databases">
        <authorList>
            <person name="Webb A."/>
        </authorList>
    </citation>
    <scope>NUCLEOTIDE SEQUENCE</scope>
    <source>
        <strain evidence="3">Hp1</strain>
    </source>
</reference>
<dbReference type="InterPro" id="IPR001683">
    <property type="entry name" value="PX_dom"/>
</dbReference>
<dbReference type="SMART" id="SM00312">
    <property type="entry name" value="PX"/>
    <property type="match status" value="1"/>
</dbReference>
<gene>
    <name evidence="3" type="ORF">HBR001_LOCUS2023</name>
</gene>
<dbReference type="CDD" id="cd06093">
    <property type="entry name" value="PX_domain"/>
    <property type="match status" value="1"/>
</dbReference>
<name>A0AAV0TAY7_HYABA</name>
<dbReference type="AlphaFoldDB" id="A0AAV0TAY7"/>
<organism evidence="3 4">
    <name type="scientific">Hyaloperonospora brassicae</name>
    <name type="common">Brassica downy mildew</name>
    <name type="synonym">Peronospora brassicae</name>
    <dbReference type="NCBI Taxonomy" id="162125"/>
    <lineage>
        <taxon>Eukaryota</taxon>
        <taxon>Sar</taxon>
        <taxon>Stramenopiles</taxon>
        <taxon>Oomycota</taxon>
        <taxon>Peronosporomycetes</taxon>
        <taxon>Peronosporales</taxon>
        <taxon>Peronosporaceae</taxon>
        <taxon>Hyaloperonospora</taxon>
    </lineage>
</organism>
<dbReference type="Pfam" id="PF00787">
    <property type="entry name" value="PX"/>
    <property type="match status" value="1"/>
</dbReference>
<evidence type="ECO:0000259" key="2">
    <source>
        <dbReference type="PROSITE" id="PS50195"/>
    </source>
</evidence>
<accession>A0AAV0TAY7</accession>
<proteinExistence type="predicted"/>
<feature type="domain" description="PX" evidence="2">
    <location>
        <begin position="180"/>
        <end position="316"/>
    </location>
</feature>
<evidence type="ECO:0000256" key="1">
    <source>
        <dbReference type="SAM" id="MobiDB-lite"/>
    </source>
</evidence>
<dbReference type="PROSITE" id="PS50195">
    <property type="entry name" value="PX"/>
    <property type="match status" value="1"/>
</dbReference>
<dbReference type="Gene3D" id="3.30.1520.10">
    <property type="entry name" value="Phox-like domain"/>
    <property type="match status" value="1"/>
</dbReference>
<keyword evidence="4" id="KW-1185">Reference proteome</keyword>
<dbReference type="GO" id="GO:0035091">
    <property type="term" value="F:phosphatidylinositol binding"/>
    <property type="evidence" value="ECO:0007669"/>
    <property type="project" value="InterPro"/>
</dbReference>
<dbReference type="EMBL" id="CANTFL010000214">
    <property type="protein sequence ID" value="CAI5718535.1"/>
    <property type="molecule type" value="Genomic_DNA"/>
</dbReference>
<evidence type="ECO:0000313" key="3">
    <source>
        <dbReference type="EMBL" id="CAI5718535.1"/>
    </source>
</evidence>